<organism evidence="1 2">
    <name type="scientific">Polaribacter ponticola</name>
    <dbReference type="NCBI Taxonomy" id="2978475"/>
    <lineage>
        <taxon>Bacteria</taxon>
        <taxon>Pseudomonadati</taxon>
        <taxon>Bacteroidota</taxon>
        <taxon>Flavobacteriia</taxon>
        <taxon>Flavobacteriales</taxon>
        <taxon>Flavobacteriaceae</taxon>
    </lineage>
</organism>
<dbReference type="Proteomes" id="UP001151478">
    <property type="component" value="Unassembled WGS sequence"/>
</dbReference>
<keyword evidence="2" id="KW-1185">Reference proteome</keyword>
<accession>A0ABT5S4A4</accession>
<gene>
    <name evidence="1" type="ORF">N5A56_000160</name>
</gene>
<dbReference type="RefSeq" id="WP_274270111.1">
    <property type="nucleotide sequence ID" value="NZ_JAOSLC020000001.1"/>
</dbReference>
<evidence type="ECO:0000313" key="2">
    <source>
        <dbReference type="Proteomes" id="UP001151478"/>
    </source>
</evidence>
<protein>
    <submittedName>
        <fullName evidence="1">Uncharacterized protein</fullName>
    </submittedName>
</protein>
<dbReference type="EMBL" id="JAOSLC020000001">
    <property type="protein sequence ID" value="MDD7912940.1"/>
    <property type="molecule type" value="Genomic_DNA"/>
</dbReference>
<evidence type="ECO:0000313" key="1">
    <source>
        <dbReference type="EMBL" id="MDD7912940.1"/>
    </source>
</evidence>
<sequence length="69" mass="7844">MSQSTDATAVAPTNSLICLTESKVEATKSILQFAIQLYEEQFTEQLFLTKDYDAYMALSKKCTPKTFFY</sequence>
<name>A0ABT5S4A4_9FLAO</name>
<reference evidence="1" key="1">
    <citation type="submission" date="2023-02" db="EMBL/GenBank/DDBJ databases">
        <title>Polaribacter ponticola sp. nov., isolated from seawater.</title>
        <authorList>
            <person name="Baek J.H."/>
            <person name="Kim J.M."/>
            <person name="Choi D.G."/>
            <person name="Jeon C.O."/>
        </authorList>
    </citation>
    <scope>NUCLEOTIDE SEQUENCE</scope>
    <source>
        <strain evidence="1">MSW5</strain>
    </source>
</reference>
<comment type="caution">
    <text evidence="1">The sequence shown here is derived from an EMBL/GenBank/DDBJ whole genome shotgun (WGS) entry which is preliminary data.</text>
</comment>
<proteinExistence type="predicted"/>